<dbReference type="EMBL" id="JAAGNC010000056">
    <property type="protein sequence ID" value="NEC55490.1"/>
    <property type="molecule type" value="Genomic_DNA"/>
</dbReference>
<evidence type="ECO:0000313" key="4">
    <source>
        <dbReference type="Proteomes" id="UP000470404"/>
    </source>
</evidence>
<organism evidence="2 4">
    <name type="scientific">Amycolatopsis rubida</name>
    <dbReference type="NCBI Taxonomy" id="112413"/>
    <lineage>
        <taxon>Bacteria</taxon>
        <taxon>Bacillati</taxon>
        <taxon>Actinomycetota</taxon>
        <taxon>Actinomycetes</taxon>
        <taxon>Pseudonocardiales</taxon>
        <taxon>Pseudonocardiaceae</taxon>
        <taxon>Amycolatopsis</taxon>
    </lineage>
</organism>
<name>A0ABX0BM60_9PSEU</name>
<evidence type="ECO:0000313" key="3">
    <source>
        <dbReference type="EMBL" id="NEC60109.1"/>
    </source>
</evidence>
<proteinExistence type="predicted"/>
<dbReference type="EMBL" id="JAAGNC010000169">
    <property type="protein sequence ID" value="NEC60109.1"/>
    <property type="molecule type" value="Genomic_DNA"/>
</dbReference>
<protein>
    <submittedName>
        <fullName evidence="2">Uncharacterized protein</fullName>
    </submittedName>
</protein>
<gene>
    <name evidence="2" type="ORF">G3I59_07730</name>
    <name evidence="3" type="ORF">G3I59_32130</name>
</gene>
<accession>A0ABX0BM60</accession>
<feature type="region of interest" description="Disordered" evidence="1">
    <location>
        <begin position="296"/>
        <end position="315"/>
    </location>
</feature>
<reference evidence="2 4" key="1">
    <citation type="submission" date="2020-01" db="EMBL/GenBank/DDBJ databases">
        <title>Insect and environment-associated Actinomycetes.</title>
        <authorList>
            <person name="Currrie C."/>
            <person name="Chevrette M."/>
            <person name="Carlson C."/>
            <person name="Stubbendieck R."/>
            <person name="Wendt-Pienkowski E."/>
        </authorList>
    </citation>
    <scope>NUCLEOTIDE SEQUENCE [LARGE SCALE GENOMIC DNA]</scope>
    <source>
        <strain evidence="2 4">SID8386</strain>
    </source>
</reference>
<dbReference type="RefSeq" id="WP_067582515.1">
    <property type="nucleotide sequence ID" value="NZ_JAAGNC010000056.1"/>
</dbReference>
<dbReference type="Proteomes" id="UP000470404">
    <property type="component" value="Unassembled WGS sequence"/>
</dbReference>
<sequence length="315" mass="35581">MRDRTEPPVWRRLYDAPGFVHETVDHRGRAWRMWFADTDAPGDPHPRGWRLAPLATLDQTAFVSHTGDGREFDAAAELIAADEAARDLRDHTRTRRPDGEHPPAQARIQLLDETAPTSLHRHLPGQQHAEAVAITLNQDTGVLAARIFDDTLPDRTVSWAIPCVTTAAANRVLQDVARLVPPLLASTPAVPYEVHSPAERAHRRIRAHLASAFSDHDLVLGMYAGEWFEKDPASSGITARTRDRELAAWASTYENNVASGRWRQFFPRGLDIGLCRHVVLRGALLWARTYRDLLREQPHPPRRPRPHDRAEHRLP</sequence>
<keyword evidence="4" id="KW-1185">Reference proteome</keyword>
<comment type="caution">
    <text evidence="2">The sequence shown here is derived from an EMBL/GenBank/DDBJ whole genome shotgun (WGS) entry which is preliminary data.</text>
</comment>
<evidence type="ECO:0000256" key="1">
    <source>
        <dbReference type="SAM" id="MobiDB-lite"/>
    </source>
</evidence>
<evidence type="ECO:0000313" key="2">
    <source>
        <dbReference type="EMBL" id="NEC55490.1"/>
    </source>
</evidence>